<feature type="region of interest" description="Disordered" evidence="2">
    <location>
        <begin position="132"/>
        <end position="173"/>
    </location>
</feature>
<evidence type="ECO:0000256" key="1">
    <source>
        <dbReference type="SAM" id="Coils"/>
    </source>
</evidence>
<feature type="region of interest" description="Disordered" evidence="2">
    <location>
        <begin position="1"/>
        <end position="29"/>
    </location>
</feature>
<evidence type="ECO:0000313" key="4">
    <source>
        <dbReference type="Proteomes" id="UP000186136"/>
    </source>
</evidence>
<protein>
    <submittedName>
        <fullName evidence="3">Uncharacterized protein</fullName>
    </submittedName>
</protein>
<feature type="compositionally biased region" description="Low complexity" evidence="2">
    <location>
        <begin position="10"/>
        <end position="29"/>
    </location>
</feature>
<feature type="compositionally biased region" description="Polar residues" evidence="2">
    <location>
        <begin position="132"/>
        <end position="158"/>
    </location>
</feature>
<feature type="region of interest" description="Disordered" evidence="2">
    <location>
        <begin position="589"/>
        <end position="653"/>
    </location>
</feature>
<evidence type="ECO:0000256" key="2">
    <source>
        <dbReference type="SAM" id="MobiDB-lite"/>
    </source>
</evidence>
<name>A0A1Q2YKV0_9ASCO</name>
<dbReference type="EMBL" id="BDGI01000159">
    <property type="protein sequence ID" value="GAV30111.1"/>
    <property type="molecule type" value="Genomic_DNA"/>
</dbReference>
<organism evidence="3 4">
    <name type="scientific">Pichia membranifaciens</name>
    <dbReference type="NCBI Taxonomy" id="4926"/>
    <lineage>
        <taxon>Eukaryota</taxon>
        <taxon>Fungi</taxon>
        <taxon>Dikarya</taxon>
        <taxon>Ascomycota</taxon>
        <taxon>Saccharomycotina</taxon>
        <taxon>Pichiomycetes</taxon>
        <taxon>Pichiales</taxon>
        <taxon>Pichiaceae</taxon>
        <taxon>Pichia</taxon>
    </lineage>
</organism>
<sequence length="727" mass="80476">MLSQQTLEYQSQPQPQARSQAQPQAQQQPPIMLHQSSLMNQTDQEFADDRANMMMNEKFQSVSMSEQERSGLIANIRDLQQSYNELQLRFRALAQRTDEVMKLNDIFKEELSNVNYDFVSALELLKEQFQYQQSKSPSHSPAHSFTNPRSHSRSQSNGETEQTQSQPQTQSHIRLQSHIISAVENIQSKVLERIAYRDMNFKSISYQSSLSDPSTQFSAQGPTHQSFAMSQSSLHPLQPPYSSSNSTIVLPRAQPSIQRSGSQPALNSQSSIRNLSTSQQPLQQIRHLSTPSPNGVKHNIAMSSLPPEVGSRNPSSAPLTSNPYSKPGYSQISSMYNCLPEYSQQQAQQQPLSQPLLNKSLEGNTKSSSSLATKVPTSRSTSYPHSSFIQQNGPTSNPQPFHLQKANSSGTNNGESPFLHKDIRYSVSLSSDRSRNASVYDPLQPLPLVPPLPMQIIPTNQSNISGPNFLTGPVQFYQNGQSIGPYPIMDPNAISRQYSLTQMYSPVGHSQSGVNISGRKNENDETFNANENSHMKQHSSFEGRSPHKSGNLLGTGTVISPLKKHTDIYNSISARANGNSGGDSYEIPGTKIGSGDSRNGNADILKNDDSKGRDVKYVSRSNNANSRNEMGINENGENANNIGRSSGDAVSDETNKIEQALKSSTVRHILSHGPQRNVDHDHDFSHGVNNCDSKDCKKGYIMEIRHRGRSNDDSDEGTERNVKKMKT</sequence>
<comment type="caution">
    <text evidence="3">The sequence shown here is derived from an EMBL/GenBank/DDBJ whole genome shotgun (WGS) entry which is preliminary data.</text>
</comment>
<evidence type="ECO:0000313" key="3">
    <source>
        <dbReference type="EMBL" id="GAV30111.1"/>
    </source>
</evidence>
<accession>A0A1Q2YKV0</accession>
<feature type="compositionally biased region" description="Low complexity" evidence="2">
    <location>
        <begin position="159"/>
        <end position="171"/>
    </location>
</feature>
<gene>
    <name evidence="3" type="ORF">PMKS-003618</name>
</gene>
<dbReference type="OrthoDB" id="3998219at2759"/>
<feature type="compositionally biased region" description="Polar residues" evidence="2">
    <location>
        <begin position="208"/>
        <end position="248"/>
    </location>
</feature>
<feature type="compositionally biased region" description="Low complexity" evidence="2">
    <location>
        <begin position="628"/>
        <end position="643"/>
    </location>
</feature>
<proteinExistence type="predicted"/>
<feature type="compositionally biased region" description="Polar residues" evidence="2">
    <location>
        <begin position="312"/>
        <end position="326"/>
    </location>
</feature>
<feature type="compositionally biased region" description="Polar residues" evidence="2">
    <location>
        <begin position="361"/>
        <end position="415"/>
    </location>
</feature>
<keyword evidence="4" id="KW-1185">Reference proteome</keyword>
<feature type="compositionally biased region" description="Polar residues" evidence="2">
    <location>
        <begin position="255"/>
        <end position="293"/>
    </location>
</feature>
<feature type="region of interest" description="Disordered" evidence="2">
    <location>
        <begin position="208"/>
        <end position="326"/>
    </location>
</feature>
<keyword evidence="1" id="KW-0175">Coiled coil</keyword>
<feature type="coiled-coil region" evidence="1">
    <location>
        <begin position="69"/>
        <end position="96"/>
    </location>
</feature>
<feature type="region of interest" description="Disordered" evidence="2">
    <location>
        <begin position="532"/>
        <end position="551"/>
    </location>
</feature>
<dbReference type="AlphaFoldDB" id="A0A1Q2YKV0"/>
<reference evidence="3 4" key="1">
    <citation type="submission" date="2016-08" db="EMBL/GenBank/DDBJ databases">
        <title>Whole genome shotgun sequence of Pichia membranifaciens KS47-1.</title>
        <authorList>
            <person name="Konishi M."/>
            <person name="Ishida M."/>
            <person name="Arakawa T."/>
            <person name="Kato Y."/>
            <person name="Horiuchi J."/>
        </authorList>
    </citation>
    <scope>NUCLEOTIDE SEQUENCE [LARGE SCALE GENOMIC DNA]</scope>
    <source>
        <strain evidence="3 4">KS47-1</strain>
    </source>
</reference>
<feature type="region of interest" description="Disordered" evidence="2">
    <location>
        <begin position="706"/>
        <end position="727"/>
    </location>
</feature>
<feature type="compositionally biased region" description="Basic and acidic residues" evidence="2">
    <location>
        <begin position="605"/>
        <end position="617"/>
    </location>
</feature>
<dbReference type="Proteomes" id="UP000186136">
    <property type="component" value="Unassembled WGS sequence"/>
</dbReference>
<feature type="region of interest" description="Disordered" evidence="2">
    <location>
        <begin position="358"/>
        <end position="418"/>
    </location>
</feature>